<evidence type="ECO:0000313" key="5">
    <source>
        <dbReference type="Proteomes" id="UP000071561"/>
    </source>
</evidence>
<dbReference type="GO" id="GO:0060003">
    <property type="term" value="P:copper ion export"/>
    <property type="evidence" value="ECO:0007669"/>
    <property type="project" value="TreeGrafter"/>
</dbReference>
<evidence type="ECO:0000256" key="2">
    <source>
        <dbReference type="ARBA" id="ARBA00022448"/>
    </source>
</evidence>
<dbReference type="GO" id="GO:0030313">
    <property type="term" value="C:cell envelope"/>
    <property type="evidence" value="ECO:0007669"/>
    <property type="project" value="TreeGrafter"/>
</dbReference>
<keyword evidence="2" id="KW-0813">Transport</keyword>
<dbReference type="GO" id="GO:0016020">
    <property type="term" value="C:membrane"/>
    <property type="evidence" value="ECO:0007669"/>
    <property type="project" value="InterPro"/>
</dbReference>
<dbReference type="GO" id="GO:0015679">
    <property type="term" value="P:plasma membrane copper ion transport"/>
    <property type="evidence" value="ECO:0007669"/>
    <property type="project" value="TreeGrafter"/>
</dbReference>
<dbReference type="PANTHER" id="PTHR30097">
    <property type="entry name" value="CATION EFFLUX SYSTEM PROTEIN CUSB"/>
    <property type="match status" value="1"/>
</dbReference>
<dbReference type="GO" id="GO:0022857">
    <property type="term" value="F:transmembrane transporter activity"/>
    <property type="evidence" value="ECO:0007669"/>
    <property type="project" value="InterPro"/>
</dbReference>
<dbReference type="EMBL" id="CP014504">
    <property type="protein sequence ID" value="AMP97475.1"/>
    <property type="molecule type" value="Genomic_DNA"/>
</dbReference>
<dbReference type="Proteomes" id="UP000071561">
    <property type="component" value="Chromosome"/>
</dbReference>
<dbReference type="Gene3D" id="2.40.30.170">
    <property type="match status" value="1"/>
</dbReference>
<sequence>MKTRIEFKQAIYILSFAMVVLASCGNKKVAEDHTAAAAAAAEAQAKENANTVELSAAQYRTSGVTLGRVEKKSISGVLKVNGTIDVPPENLISITTQMGGIVKSTPLLQGSTVSKGQVIAVLQNQEYVQLQQDYLENKSQLELADSEYKRQQELARQNINAQKVLQQAKSQYQTMLSRESALRQRLMLININSATLTPANIRSTINIYAPINGYVTKVNVNSGKFVSPNDVMFEIVNSANLHVELKVFQKDVDLIKKGQKVRFSLQNEAEERVATVTLVGREINEDKTVTVHCVANTQSRNLIPGAYLNALIETGTEEVNALPESAIADFAGKKYIFIETGQRKGKNAELNYHFQLLEVTVGSAAAGYVEVELPESFDLTGAKVVTKGAYDLISKMKNSEEE</sequence>
<dbReference type="InterPro" id="IPR051909">
    <property type="entry name" value="MFP_Cation_Efflux"/>
</dbReference>
<protein>
    <submittedName>
        <fullName evidence="4">Efflux transporter, RND family, MFP subunit</fullName>
    </submittedName>
</protein>
<dbReference type="AlphaFoldDB" id="A0A127V896"/>
<evidence type="ECO:0000313" key="4">
    <source>
        <dbReference type="EMBL" id="AMP97475.1"/>
    </source>
</evidence>
<dbReference type="InterPro" id="IPR006143">
    <property type="entry name" value="RND_pump_MFP"/>
</dbReference>
<name>A0A127V896_9SPHI</name>
<gene>
    <name evidence="4" type="ORF">AY601_0520</name>
</gene>
<dbReference type="PANTHER" id="PTHR30097:SF4">
    <property type="entry name" value="SLR6042 PROTEIN"/>
    <property type="match status" value="1"/>
</dbReference>
<dbReference type="KEGG" id="pcm:AY601_0520"/>
<dbReference type="Gene3D" id="2.40.50.100">
    <property type="match status" value="1"/>
</dbReference>
<evidence type="ECO:0000259" key="3">
    <source>
        <dbReference type="Pfam" id="PF25973"/>
    </source>
</evidence>
<reference evidence="4 5" key="1">
    <citation type="submission" date="2016-03" db="EMBL/GenBank/DDBJ databases">
        <title>Complete genome sequence of Pedobacter cryoconitis PAMC 27485.</title>
        <authorList>
            <person name="Lee J."/>
            <person name="Kim O.-S."/>
        </authorList>
    </citation>
    <scope>NUCLEOTIDE SEQUENCE [LARGE SCALE GENOMIC DNA]</scope>
    <source>
        <strain evidence="4 5">PAMC 27485</strain>
    </source>
</reference>
<dbReference type="Pfam" id="PF25973">
    <property type="entry name" value="BSH_CzcB"/>
    <property type="match status" value="1"/>
</dbReference>
<comment type="similarity">
    <text evidence="1">Belongs to the membrane fusion protein (MFP) (TC 8.A.1) family.</text>
</comment>
<evidence type="ECO:0000256" key="1">
    <source>
        <dbReference type="ARBA" id="ARBA00009477"/>
    </source>
</evidence>
<accession>A0A127V896</accession>
<dbReference type="PROSITE" id="PS51257">
    <property type="entry name" value="PROKAR_LIPOPROTEIN"/>
    <property type="match status" value="1"/>
</dbReference>
<dbReference type="InterPro" id="IPR058647">
    <property type="entry name" value="BSH_CzcB-like"/>
</dbReference>
<dbReference type="Gene3D" id="1.10.287.470">
    <property type="entry name" value="Helix hairpin bin"/>
    <property type="match status" value="1"/>
</dbReference>
<feature type="domain" description="CzcB-like barrel-sandwich hybrid" evidence="3">
    <location>
        <begin position="93"/>
        <end position="236"/>
    </location>
</feature>
<dbReference type="RefSeq" id="WP_068396002.1">
    <property type="nucleotide sequence ID" value="NZ_CP014504.1"/>
</dbReference>
<keyword evidence="5" id="KW-1185">Reference proteome</keyword>
<proteinExistence type="inferred from homology"/>
<organism evidence="4 5">
    <name type="scientific">Pedobacter cryoconitis</name>
    <dbReference type="NCBI Taxonomy" id="188932"/>
    <lineage>
        <taxon>Bacteria</taxon>
        <taxon>Pseudomonadati</taxon>
        <taxon>Bacteroidota</taxon>
        <taxon>Sphingobacteriia</taxon>
        <taxon>Sphingobacteriales</taxon>
        <taxon>Sphingobacteriaceae</taxon>
        <taxon>Pedobacter</taxon>
    </lineage>
</organism>
<dbReference type="OrthoDB" id="9814657at2"/>
<dbReference type="NCBIfam" id="TIGR01730">
    <property type="entry name" value="RND_mfp"/>
    <property type="match status" value="1"/>
</dbReference>
<dbReference type="SUPFAM" id="SSF111369">
    <property type="entry name" value="HlyD-like secretion proteins"/>
    <property type="match status" value="1"/>
</dbReference>
<dbReference type="PATRIC" id="fig|188932.3.peg.530"/>